<comment type="similarity">
    <text evidence="1 4">Belongs to the Glu/Leu/Phe/Val dehydrogenases family.</text>
</comment>
<dbReference type="InterPro" id="IPR006096">
    <property type="entry name" value="Glu/Leu/Phe/Val/Trp_DH_C"/>
</dbReference>
<sequence length="365" mass="37838">MTHAAEHKVDIDAYSGVFDRPDFADDSPHEQVVFCQDKATGLKAIIGIHSTTLGPALGGTRFYPYRDEQAALTDVLRLSRGMTYKAAAAGLQLGGGKAVLIGDPALDKTPALLEAYGRFVETLNGRYITAGDVGTTSDDMDIIGRSTEHVVARTPAAGGSGDSAPMTALGVFNSMTAAAKSVWGSADLTGRRVGVEGTGKVGYNLISLLLDAGAVVTATDVNALALQRVKAAFPGVAIAETVIDKDIDIYAPCAMGATLTDLSVRTLNAAVVCGAANNQLAVARVEESLRAKGVVWVPDFVSNSGGLIQVAGEIADTPRSEVEAQVKNIGVTVGRILTRQHEQGILAGQAADAIVRERLSAVAAH</sequence>
<keyword evidence="2 4" id="KW-0560">Oxidoreductase</keyword>
<dbReference type="InterPro" id="IPR006095">
    <property type="entry name" value="Glu/Leu/Phe/Val/Trp_DH"/>
</dbReference>
<gene>
    <name evidence="6" type="ORF">WDS16_25680</name>
</gene>
<dbReference type="Gene3D" id="3.40.50.10860">
    <property type="entry name" value="Leucine Dehydrogenase, chain A, domain 1"/>
    <property type="match status" value="1"/>
</dbReference>
<dbReference type="SMART" id="SM00839">
    <property type="entry name" value="ELFV_dehydrog"/>
    <property type="match status" value="1"/>
</dbReference>
<organism evidence="6 7">
    <name type="scientific">Rhodococcus sovatensis</name>
    <dbReference type="NCBI Taxonomy" id="1805840"/>
    <lineage>
        <taxon>Bacteria</taxon>
        <taxon>Bacillati</taxon>
        <taxon>Actinomycetota</taxon>
        <taxon>Actinomycetes</taxon>
        <taxon>Mycobacteriales</taxon>
        <taxon>Nocardiaceae</taxon>
        <taxon>Rhodococcus</taxon>
    </lineage>
</organism>
<dbReference type="InterPro" id="IPR036291">
    <property type="entry name" value="NAD(P)-bd_dom_sf"/>
</dbReference>
<evidence type="ECO:0000313" key="6">
    <source>
        <dbReference type="EMBL" id="WXG68539.1"/>
    </source>
</evidence>
<dbReference type="PANTHER" id="PTHR42722:SF1">
    <property type="entry name" value="VALINE DEHYDROGENASE"/>
    <property type="match status" value="1"/>
</dbReference>
<accession>A0ABZ2PHU9</accession>
<feature type="domain" description="Glutamate/phenylalanine/leucine/valine/L-tryptophan dehydrogenase C-terminal" evidence="5">
    <location>
        <begin position="161"/>
        <end position="365"/>
    </location>
</feature>
<evidence type="ECO:0000259" key="5">
    <source>
        <dbReference type="SMART" id="SM00839"/>
    </source>
</evidence>
<dbReference type="PANTHER" id="PTHR42722">
    <property type="entry name" value="LEUCINE DEHYDROGENASE"/>
    <property type="match status" value="1"/>
</dbReference>
<evidence type="ECO:0000313" key="7">
    <source>
        <dbReference type="Proteomes" id="UP001432000"/>
    </source>
</evidence>
<proteinExistence type="inferred from homology"/>
<keyword evidence="3" id="KW-0520">NAD</keyword>
<dbReference type="InterPro" id="IPR033524">
    <property type="entry name" value="Glu/Leu/Phe/Val_DH_AS"/>
</dbReference>
<dbReference type="PIRSF" id="PIRSF000188">
    <property type="entry name" value="Phe_leu_dh"/>
    <property type="match status" value="1"/>
</dbReference>
<dbReference type="CDD" id="cd01075">
    <property type="entry name" value="NAD_bind_Leu_Phe_Val_DH"/>
    <property type="match status" value="1"/>
</dbReference>
<dbReference type="PRINTS" id="PR00082">
    <property type="entry name" value="GLFDHDRGNASE"/>
</dbReference>
<dbReference type="PROSITE" id="PS00074">
    <property type="entry name" value="GLFV_DEHYDROGENASE"/>
    <property type="match status" value="1"/>
</dbReference>
<evidence type="ECO:0000256" key="1">
    <source>
        <dbReference type="ARBA" id="ARBA00006382"/>
    </source>
</evidence>
<keyword evidence="7" id="KW-1185">Reference proteome</keyword>
<dbReference type="RefSeq" id="WP_338888806.1">
    <property type="nucleotide sequence ID" value="NZ_CP147846.1"/>
</dbReference>
<dbReference type="EMBL" id="CP147846">
    <property type="protein sequence ID" value="WXG68539.1"/>
    <property type="molecule type" value="Genomic_DNA"/>
</dbReference>
<dbReference type="InterPro" id="IPR006097">
    <property type="entry name" value="Glu/Leu/Phe/Val/Trp_DH_dimer"/>
</dbReference>
<dbReference type="Proteomes" id="UP001432000">
    <property type="component" value="Chromosome"/>
</dbReference>
<dbReference type="InterPro" id="IPR016211">
    <property type="entry name" value="Glu/Phe/Leu/Val/Trp_DH_bac/arc"/>
</dbReference>
<protein>
    <submittedName>
        <fullName evidence="6">Glu/Leu/Phe/Val dehydrogenase dimerization domain-containing protein</fullName>
    </submittedName>
</protein>
<evidence type="ECO:0000256" key="3">
    <source>
        <dbReference type="ARBA" id="ARBA00023027"/>
    </source>
</evidence>
<dbReference type="Gene3D" id="3.40.50.720">
    <property type="entry name" value="NAD(P)-binding Rossmann-like Domain"/>
    <property type="match status" value="1"/>
</dbReference>
<evidence type="ECO:0000256" key="2">
    <source>
        <dbReference type="ARBA" id="ARBA00023002"/>
    </source>
</evidence>
<dbReference type="SUPFAM" id="SSF53223">
    <property type="entry name" value="Aminoacid dehydrogenase-like, N-terminal domain"/>
    <property type="match status" value="1"/>
</dbReference>
<dbReference type="SUPFAM" id="SSF51735">
    <property type="entry name" value="NAD(P)-binding Rossmann-fold domains"/>
    <property type="match status" value="1"/>
</dbReference>
<reference evidence="6 7" key="1">
    <citation type="submission" date="2024-03" db="EMBL/GenBank/DDBJ databases">
        <title>Natural products discovery in diverse microorganisms through a two-stage MS feature dereplication strategy.</title>
        <authorList>
            <person name="Zhang R."/>
        </authorList>
    </citation>
    <scope>NUCLEOTIDE SEQUENCE [LARGE SCALE GENOMIC DNA]</scope>
    <source>
        <strain evidence="6 7">18930</strain>
    </source>
</reference>
<dbReference type="Pfam" id="PF00208">
    <property type="entry name" value="ELFV_dehydrog"/>
    <property type="match status" value="2"/>
</dbReference>
<dbReference type="InterPro" id="IPR046346">
    <property type="entry name" value="Aminoacid_DH-like_N_sf"/>
</dbReference>
<dbReference type="Pfam" id="PF02812">
    <property type="entry name" value="ELFV_dehydrog_N"/>
    <property type="match status" value="1"/>
</dbReference>
<name>A0ABZ2PHU9_9NOCA</name>
<evidence type="ECO:0000256" key="4">
    <source>
        <dbReference type="RuleBase" id="RU004417"/>
    </source>
</evidence>